<gene>
    <name evidence="1" type="ORF">K435DRAFT_809184</name>
</gene>
<accession>A0A4S8KZF0</accession>
<evidence type="ECO:0000313" key="2">
    <source>
        <dbReference type="Proteomes" id="UP000297245"/>
    </source>
</evidence>
<sequence>MSIWEDDMGDMDLKLIEGERVSNKDSLILIFEVVGSAAPAGPTPVIQKSCHTKRAHRFGEITDLHYASSAGRRFRVKAQRNVLKYKMHMDTREGQKHFASGFVSFFEHWLHKVWLSDGSADYVGSDLACGFKLPPGNDVETVT</sequence>
<name>A0A4S8KZF0_DENBC</name>
<protein>
    <submittedName>
        <fullName evidence="1">Uncharacterized protein</fullName>
    </submittedName>
</protein>
<dbReference type="Proteomes" id="UP000297245">
    <property type="component" value="Unassembled WGS sequence"/>
</dbReference>
<proteinExistence type="predicted"/>
<keyword evidence="2" id="KW-1185">Reference proteome</keyword>
<dbReference type="AlphaFoldDB" id="A0A4S8KZF0"/>
<dbReference type="EMBL" id="ML179821">
    <property type="protein sequence ID" value="THU81313.1"/>
    <property type="molecule type" value="Genomic_DNA"/>
</dbReference>
<evidence type="ECO:0000313" key="1">
    <source>
        <dbReference type="EMBL" id="THU81313.1"/>
    </source>
</evidence>
<reference evidence="1 2" key="1">
    <citation type="journal article" date="2019" name="Nat. Ecol. Evol.">
        <title>Megaphylogeny resolves global patterns of mushroom evolution.</title>
        <authorList>
            <person name="Varga T."/>
            <person name="Krizsan K."/>
            <person name="Foldi C."/>
            <person name="Dima B."/>
            <person name="Sanchez-Garcia M."/>
            <person name="Sanchez-Ramirez S."/>
            <person name="Szollosi G.J."/>
            <person name="Szarkandi J.G."/>
            <person name="Papp V."/>
            <person name="Albert L."/>
            <person name="Andreopoulos W."/>
            <person name="Angelini C."/>
            <person name="Antonin V."/>
            <person name="Barry K.W."/>
            <person name="Bougher N.L."/>
            <person name="Buchanan P."/>
            <person name="Buyck B."/>
            <person name="Bense V."/>
            <person name="Catcheside P."/>
            <person name="Chovatia M."/>
            <person name="Cooper J."/>
            <person name="Damon W."/>
            <person name="Desjardin D."/>
            <person name="Finy P."/>
            <person name="Geml J."/>
            <person name="Haridas S."/>
            <person name="Hughes K."/>
            <person name="Justo A."/>
            <person name="Karasinski D."/>
            <person name="Kautmanova I."/>
            <person name="Kiss B."/>
            <person name="Kocsube S."/>
            <person name="Kotiranta H."/>
            <person name="LaButti K.M."/>
            <person name="Lechner B.E."/>
            <person name="Liimatainen K."/>
            <person name="Lipzen A."/>
            <person name="Lukacs Z."/>
            <person name="Mihaltcheva S."/>
            <person name="Morgado L.N."/>
            <person name="Niskanen T."/>
            <person name="Noordeloos M.E."/>
            <person name="Ohm R.A."/>
            <person name="Ortiz-Santana B."/>
            <person name="Ovrebo C."/>
            <person name="Racz N."/>
            <person name="Riley R."/>
            <person name="Savchenko A."/>
            <person name="Shiryaev A."/>
            <person name="Soop K."/>
            <person name="Spirin V."/>
            <person name="Szebenyi C."/>
            <person name="Tomsovsky M."/>
            <person name="Tulloss R.E."/>
            <person name="Uehling J."/>
            <person name="Grigoriev I.V."/>
            <person name="Vagvolgyi C."/>
            <person name="Papp T."/>
            <person name="Martin F.M."/>
            <person name="Miettinen O."/>
            <person name="Hibbett D.S."/>
            <person name="Nagy L.G."/>
        </authorList>
    </citation>
    <scope>NUCLEOTIDE SEQUENCE [LARGE SCALE GENOMIC DNA]</scope>
    <source>
        <strain evidence="1 2">CBS 962.96</strain>
    </source>
</reference>
<organism evidence="1 2">
    <name type="scientific">Dendrothele bispora (strain CBS 962.96)</name>
    <dbReference type="NCBI Taxonomy" id="1314807"/>
    <lineage>
        <taxon>Eukaryota</taxon>
        <taxon>Fungi</taxon>
        <taxon>Dikarya</taxon>
        <taxon>Basidiomycota</taxon>
        <taxon>Agaricomycotina</taxon>
        <taxon>Agaricomycetes</taxon>
        <taxon>Agaricomycetidae</taxon>
        <taxon>Agaricales</taxon>
        <taxon>Agaricales incertae sedis</taxon>
        <taxon>Dendrothele</taxon>
    </lineage>
</organism>